<feature type="transmembrane region" description="Helical" evidence="1">
    <location>
        <begin position="7"/>
        <end position="25"/>
    </location>
</feature>
<dbReference type="RefSeq" id="WP_143157765.1">
    <property type="nucleotide sequence ID" value="NZ_FQYR01000002.1"/>
</dbReference>
<reference evidence="2 3" key="1">
    <citation type="submission" date="2016-11" db="EMBL/GenBank/DDBJ databases">
        <authorList>
            <person name="Jaros S."/>
            <person name="Januszkiewicz K."/>
            <person name="Wedrychowicz H."/>
        </authorList>
    </citation>
    <scope>NUCLEOTIDE SEQUENCE [LARGE SCALE GENOMIC DNA]</scope>
    <source>
        <strain evidence="2 3">DSM 18772</strain>
    </source>
</reference>
<dbReference type="EMBL" id="FQYR01000002">
    <property type="protein sequence ID" value="SHI53464.1"/>
    <property type="molecule type" value="Genomic_DNA"/>
</dbReference>
<keyword evidence="1" id="KW-1133">Transmembrane helix</keyword>
<accession>A0A1M6BY63</accession>
<dbReference type="OrthoDB" id="7066620at2"/>
<dbReference type="Proteomes" id="UP000184510">
    <property type="component" value="Unassembled WGS sequence"/>
</dbReference>
<name>A0A1M6BY63_9BACT</name>
<proteinExistence type="predicted"/>
<protein>
    <submittedName>
        <fullName evidence="2">Uncharacterized protein</fullName>
    </submittedName>
</protein>
<evidence type="ECO:0000256" key="1">
    <source>
        <dbReference type="SAM" id="Phobius"/>
    </source>
</evidence>
<keyword evidence="3" id="KW-1185">Reference proteome</keyword>
<dbReference type="AlphaFoldDB" id="A0A1M6BY63"/>
<dbReference type="STRING" id="1123071.SAMN02745181_0335"/>
<sequence>MNPKQRRYLTIILIANLCLITWLVIRQMNRPTLNDLIADWEDTHYISNDSIRQRINSAPVIILTRNEIHGNKVTGTITEILKHDESVLLNIKVGDDFKHITKEVRPNHSVPDGSIAFYTGSPASFEQSWAFYDERLPIGKNLTLDRIRKLIQDENR</sequence>
<keyword evidence="1" id="KW-0812">Transmembrane</keyword>
<evidence type="ECO:0000313" key="2">
    <source>
        <dbReference type="EMBL" id="SHI53464.1"/>
    </source>
</evidence>
<keyword evidence="1" id="KW-0472">Membrane</keyword>
<evidence type="ECO:0000313" key="3">
    <source>
        <dbReference type="Proteomes" id="UP000184510"/>
    </source>
</evidence>
<organism evidence="2 3">
    <name type="scientific">Rubritalea squalenifaciens DSM 18772</name>
    <dbReference type="NCBI Taxonomy" id="1123071"/>
    <lineage>
        <taxon>Bacteria</taxon>
        <taxon>Pseudomonadati</taxon>
        <taxon>Verrucomicrobiota</taxon>
        <taxon>Verrucomicrobiia</taxon>
        <taxon>Verrucomicrobiales</taxon>
        <taxon>Rubritaleaceae</taxon>
        <taxon>Rubritalea</taxon>
    </lineage>
</organism>
<dbReference type="InParanoid" id="A0A1M6BY63"/>
<gene>
    <name evidence="2" type="ORF">SAMN02745181_0335</name>
</gene>